<protein>
    <recommendedName>
        <fullName evidence="4">DUF4234 domain-containing protein</fullName>
    </recommendedName>
</protein>
<sequence length="173" mass="20142">MQPHPEQQHKATFFQVGTEKLIELTLVTFGLYALFWTYRNWLQLQRRGEAVNPLLRTLLAVVYQYDLYRRIHQRASIENVTPRWSPIRVYLLFVIFTLVPLWLLATDHPWGILLNLMTLLPNLLANQSINQIHDKHLHFFAQNTELSGPNWAAVVAGLVGWLTLLTLALAYNQ</sequence>
<reference evidence="2" key="2">
    <citation type="submission" date="2022-08" db="EMBL/GenBank/DDBJ databases">
        <authorList>
            <person name="Dong C."/>
        </authorList>
    </citation>
    <scope>NUCLEOTIDE SEQUENCE</scope>
    <source>
        <strain evidence="2">59MF3M-4</strain>
    </source>
</reference>
<evidence type="ECO:0000313" key="3">
    <source>
        <dbReference type="Proteomes" id="UP001147830"/>
    </source>
</evidence>
<evidence type="ECO:0000256" key="1">
    <source>
        <dbReference type="SAM" id="Phobius"/>
    </source>
</evidence>
<keyword evidence="1" id="KW-0472">Membrane</keyword>
<evidence type="ECO:0008006" key="4">
    <source>
        <dbReference type="Google" id="ProtNLM"/>
    </source>
</evidence>
<accession>A0A9X2WIE2</accession>
<dbReference type="Proteomes" id="UP001147830">
    <property type="component" value="Unassembled WGS sequence"/>
</dbReference>
<reference evidence="2" key="1">
    <citation type="journal article" date="2022" name="Front. Microbiol.">
        <title>Genome-based taxonomic rearrangement of Oceanobacter-related bacteria including the description of Thalassolituus hydrocarbonoclasticus sp. nov. and Thalassolituus pacificus sp. nov. and emended description of the genus Thalassolituus.</title>
        <authorList>
            <person name="Dong C."/>
            <person name="Wei L."/>
            <person name="Wang J."/>
            <person name="Lai Q."/>
            <person name="Huang Z."/>
            <person name="Shao Z."/>
        </authorList>
    </citation>
    <scope>NUCLEOTIDE SEQUENCE</scope>
    <source>
        <strain evidence="2">59MF3M-4</strain>
    </source>
</reference>
<feature type="transmembrane region" description="Helical" evidence="1">
    <location>
        <begin position="89"/>
        <end position="105"/>
    </location>
</feature>
<feature type="transmembrane region" description="Helical" evidence="1">
    <location>
        <begin position="151"/>
        <end position="171"/>
    </location>
</feature>
<keyword evidence="1" id="KW-1133">Transmembrane helix</keyword>
<dbReference type="EMBL" id="JAOANI010000029">
    <property type="protein sequence ID" value="MCT7360928.1"/>
    <property type="molecule type" value="Genomic_DNA"/>
</dbReference>
<comment type="caution">
    <text evidence="2">The sequence shown here is derived from an EMBL/GenBank/DDBJ whole genome shotgun (WGS) entry which is preliminary data.</text>
</comment>
<evidence type="ECO:0000313" key="2">
    <source>
        <dbReference type="EMBL" id="MCT7360928.1"/>
    </source>
</evidence>
<feature type="transmembrane region" description="Helical" evidence="1">
    <location>
        <begin position="21"/>
        <end position="38"/>
    </location>
</feature>
<organism evidence="2 3">
    <name type="scientific">Thalassolituus pacificus</name>
    <dbReference type="NCBI Taxonomy" id="2975440"/>
    <lineage>
        <taxon>Bacteria</taxon>
        <taxon>Pseudomonadati</taxon>
        <taxon>Pseudomonadota</taxon>
        <taxon>Gammaproteobacteria</taxon>
        <taxon>Oceanospirillales</taxon>
        <taxon>Oceanospirillaceae</taxon>
        <taxon>Thalassolituus</taxon>
    </lineage>
</organism>
<name>A0A9X2WIE2_9GAMM</name>
<proteinExistence type="predicted"/>
<gene>
    <name evidence="2" type="ORF">NYR02_18040</name>
</gene>
<dbReference type="RefSeq" id="WP_260977762.1">
    <property type="nucleotide sequence ID" value="NZ_JAOANI010000029.1"/>
</dbReference>
<keyword evidence="3" id="KW-1185">Reference proteome</keyword>
<keyword evidence="1" id="KW-0812">Transmembrane</keyword>
<dbReference type="AlphaFoldDB" id="A0A9X2WIE2"/>